<dbReference type="InterPro" id="IPR036890">
    <property type="entry name" value="HATPase_C_sf"/>
</dbReference>
<feature type="transmembrane region" description="Helical" evidence="12">
    <location>
        <begin position="112"/>
        <end position="129"/>
    </location>
</feature>
<keyword evidence="12" id="KW-0812">Transmembrane</keyword>
<dbReference type="NCBIfam" id="TIGR00229">
    <property type="entry name" value="sensory_box"/>
    <property type="match status" value="1"/>
</dbReference>
<dbReference type="PROSITE" id="PS50112">
    <property type="entry name" value="PAS"/>
    <property type="match status" value="1"/>
</dbReference>
<evidence type="ECO:0000256" key="9">
    <source>
        <dbReference type="ARBA" id="ARBA00023012"/>
    </source>
</evidence>
<feature type="region of interest" description="Disordered" evidence="11">
    <location>
        <begin position="583"/>
        <end position="602"/>
    </location>
</feature>
<keyword evidence="5" id="KW-0808">Transferase</keyword>
<evidence type="ECO:0000256" key="4">
    <source>
        <dbReference type="ARBA" id="ARBA00022553"/>
    </source>
</evidence>
<dbReference type="SMART" id="SM00387">
    <property type="entry name" value="HATPase_c"/>
    <property type="match status" value="1"/>
</dbReference>
<dbReference type="RefSeq" id="WP_197310262.1">
    <property type="nucleotide sequence ID" value="NZ_JADZLT010000041.1"/>
</dbReference>
<dbReference type="InterPro" id="IPR035965">
    <property type="entry name" value="PAS-like_dom_sf"/>
</dbReference>
<sequence>MRIRELKRLFDWSLEGMVHGSAASDALDGSRHRAFIGSHLVGGLCALAALPLAVLATADGAVFASIALAILGLEAVVAVVVSRTGRLGLGYVLSAVCLTGIVGWVAGWTGGLGSFALVWFAFAPVEAALSGDRRVVAASALIGISGVVLVGIAGFAGILPAPLQLPGHAGAMASIVTLAAVLYATLVAIRIDRIHREAETRMRTGERHYRLLADAVKDVVTCHAANGDVAFASPAAGRLTGVMPSALMGDGLFRRVHVADRPAWLTALSAGIHDGYAEVEFRLRRADEGTDAECFVWVEAVIRRIDDADPVAGASAVAVIRDIDRRKHQEEELLRARNEAEEASFAKTRFLANVSHELRTPLNAIIGFSDLLGQEIFGKLEYERHREYVRLIHESGEHLLQVVNDILDMSKIEAGSFDVTPEPFDLGAVIERCRQMLAPQAEAAKVVLRADVEPDLPELVADRRACRQILLNLLSNGIKFTDCGGEIVCGARRNGRTVSIFVKDNGIGIAAADLPRLGNPFVQAQSGYDRRHEGTGLGLSVVKGLAALHGGTMTIDSVLGAGTTVTVTLPLNAEKDVTVRLPSRRGAELPPPAAPVRTARRA</sequence>
<dbReference type="AlphaFoldDB" id="A0A931I1E0"/>
<feature type="transmembrane region" description="Helical" evidence="12">
    <location>
        <begin position="34"/>
        <end position="55"/>
    </location>
</feature>
<dbReference type="EMBL" id="JADZLT010000041">
    <property type="protein sequence ID" value="MBH0237163.1"/>
    <property type="molecule type" value="Genomic_DNA"/>
</dbReference>
<dbReference type="SUPFAM" id="SSF55785">
    <property type="entry name" value="PYP-like sensor domain (PAS domain)"/>
    <property type="match status" value="1"/>
</dbReference>
<gene>
    <name evidence="15" type="ORF">I5731_04960</name>
</gene>
<dbReference type="InterPro" id="IPR005467">
    <property type="entry name" value="His_kinase_dom"/>
</dbReference>
<feature type="domain" description="PAS" evidence="14">
    <location>
        <begin position="205"/>
        <end position="275"/>
    </location>
</feature>
<accession>A0A931I1E0</accession>
<dbReference type="SUPFAM" id="SSF47384">
    <property type="entry name" value="Homodimeric domain of signal transducing histidine kinase"/>
    <property type="match status" value="1"/>
</dbReference>
<comment type="caution">
    <text evidence="15">The sequence shown here is derived from an EMBL/GenBank/DDBJ whole genome shotgun (WGS) entry which is preliminary data.</text>
</comment>
<dbReference type="PROSITE" id="PS50109">
    <property type="entry name" value="HIS_KIN"/>
    <property type="match status" value="1"/>
</dbReference>
<evidence type="ECO:0000256" key="3">
    <source>
        <dbReference type="ARBA" id="ARBA00012438"/>
    </source>
</evidence>
<dbReference type="GO" id="GO:0000155">
    <property type="term" value="F:phosphorelay sensor kinase activity"/>
    <property type="evidence" value="ECO:0007669"/>
    <property type="project" value="InterPro"/>
</dbReference>
<dbReference type="Gene3D" id="3.30.450.20">
    <property type="entry name" value="PAS domain"/>
    <property type="match status" value="1"/>
</dbReference>
<organism evidence="15 16">
    <name type="scientific">Methylobrevis albus</name>
    <dbReference type="NCBI Taxonomy" id="2793297"/>
    <lineage>
        <taxon>Bacteria</taxon>
        <taxon>Pseudomonadati</taxon>
        <taxon>Pseudomonadota</taxon>
        <taxon>Alphaproteobacteria</taxon>
        <taxon>Hyphomicrobiales</taxon>
        <taxon>Pleomorphomonadaceae</taxon>
        <taxon>Methylobrevis</taxon>
    </lineage>
</organism>
<dbReference type="Gene3D" id="3.30.565.10">
    <property type="entry name" value="Histidine kinase-like ATPase, C-terminal domain"/>
    <property type="match status" value="1"/>
</dbReference>
<dbReference type="CDD" id="cd00130">
    <property type="entry name" value="PAS"/>
    <property type="match status" value="1"/>
</dbReference>
<comment type="subcellular location">
    <subcellularLocation>
        <location evidence="2">Membrane</location>
    </subcellularLocation>
</comment>
<dbReference type="Proteomes" id="UP000631694">
    <property type="component" value="Unassembled WGS sequence"/>
</dbReference>
<keyword evidence="9" id="KW-0902">Two-component regulatory system</keyword>
<keyword evidence="4" id="KW-0597">Phosphoprotein</keyword>
<dbReference type="CDD" id="cd16922">
    <property type="entry name" value="HATPase_EvgS-ArcB-TorS-like"/>
    <property type="match status" value="1"/>
</dbReference>
<proteinExistence type="predicted"/>
<feature type="transmembrane region" description="Helical" evidence="12">
    <location>
        <begin position="88"/>
        <end position="106"/>
    </location>
</feature>
<dbReference type="PANTHER" id="PTHR43711:SF26">
    <property type="entry name" value="SENSOR HISTIDINE KINASE RCSC"/>
    <property type="match status" value="1"/>
</dbReference>
<feature type="transmembrane region" description="Helical" evidence="12">
    <location>
        <begin position="136"/>
        <end position="159"/>
    </location>
</feature>
<keyword evidence="6" id="KW-0547">Nucleotide-binding</keyword>
<dbReference type="InterPro" id="IPR004358">
    <property type="entry name" value="Sig_transdc_His_kin-like_C"/>
</dbReference>
<protein>
    <recommendedName>
        <fullName evidence="3">histidine kinase</fullName>
        <ecNumber evidence="3">2.7.13.3</ecNumber>
    </recommendedName>
</protein>
<dbReference type="Pfam" id="PF00512">
    <property type="entry name" value="HisKA"/>
    <property type="match status" value="1"/>
</dbReference>
<dbReference type="InterPro" id="IPR036097">
    <property type="entry name" value="HisK_dim/P_sf"/>
</dbReference>
<evidence type="ECO:0000256" key="11">
    <source>
        <dbReference type="SAM" id="MobiDB-lite"/>
    </source>
</evidence>
<dbReference type="InterPro" id="IPR000014">
    <property type="entry name" value="PAS"/>
</dbReference>
<dbReference type="SUPFAM" id="SSF55874">
    <property type="entry name" value="ATPase domain of HSP90 chaperone/DNA topoisomerase II/histidine kinase"/>
    <property type="match status" value="1"/>
</dbReference>
<dbReference type="FunFam" id="1.10.287.130:FF:000038">
    <property type="entry name" value="Sensory transduction histidine kinase"/>
    <property type="match status" value="1"/>
</dbReference>
<dbReference type="PANTHER" id="PTHR43711">
    <property type="entry name" value="TWO-COMPONENT HISTIDINE KINASE"/>
    <property type="match status" value="1"/>
</dbReference>
<evidence type="ECO:0000313" key="15">
    <source>
        <dbReference type="EMBL" id="MBH0237163.1"/>
    </source>
</evidence>
<feature type="transmembrane region" description="Helical" evidence="12">
    <location>
        <begin position="171"/>
        <end position="191"/>
    </location>
</feature>
<evidence type="ECO:0000256" key="6">
    <source>
        <dbReference type="ARBA" id="ARBA00022741"/>
    </source>
</evidence>
<dbReference type="Pfam" id="PF02518">
    <property type="entry name" value="HATPase_c"/>
    <property type="match status" value="1"/>
</dbReference>
<dbReference type="CDD" id="cd00082">
    <property type="entry name" value="HisKA"/>
    <property type="match status" value="1"/>
</dbReference>
<keyword evidence="10 12" id="KW-0472">Membrane</keyword>
<feature type="domain" description="Histidine kinase" evidence="13">
    <location>
        <begin position="353"/>
        <end position="573"/>
    </location>
</feature>
<keyword evidence="12" id="KW-1133">Transmembrane helix</keyword>
<dbReference type="InterPro" id="IPR003661">
    <property type="entry name" value="HisK_dim/P_dom"/>
</dbReference>
<feature type="transmembrane region" description="Helical" evidence="12">
    <location>
        <begin position="61"/>
        <end position="81"/>
    </location>
</feature>
<reference evidence="15" key="1">
    <citation type="submission" date="2020-12" db="EMBL/GenBank/DDBJ databases">
        <title>Methylobrevis albus sp. nov., isolated from fresh water lack sediment.</title>
        <authorList>
            <person name="Zou Q."/>
        </authorList>
    </citation>
    <scope>NUCLEOTIDE SEQUENCE</scope>
    <source>
        <strain evidence="15">L22</strain>
    </source>
</reference>
<dbReference type="GO" id="GO:0016020">
    <property type="term" value="C:membrane"/>
    <property type="evidence" value="ECO:0007669"/>
    <property type="project" value="UniProtKB-SubCell"/>
</dbReference>
<name>A0A931I1E0_9HYPH</name>
<evidence type="ECO:0000256" key="7">
    <source>
        <dbReference type="ARBA" id="ARBA00022777"/>
    </source>
</evidence>
<dbReference type="GO" id="GO:0005524">
    <property type="term" value="F:ATP binding"/>
    <property type="evidence" value="ECO:0007669"/>
    <property type="project" value="UniProtKB-KW"/>
</dbReference>
<evidence type="ECO:0000256" key="2">
    <source>
        <dbReference type="ARBA" id="ARBA00004370"/>
    </source>
</evidence>
<dbReference type="SMART" id="SM00091">
    <property type="entry name" value="PAS"/>
    <property type="match status" value="1"/>
</dbReference>
<dbReference type="InterPro" id="IPR050736">
    <property type="entry name" value="Sensor_HK_Regulatory"/>
</dbReference>
<dbReference type="InterPro" id="IPR003594">
    <property type="entry name" value="HATPase_dom"/>
</dbReference>
<evidence type="ECO:0000256" key="5">
    <source>
        <dbReference type="ARBA" id="ARBA00022679"/>
    </source>
</evidence>
<keyword evidence="16" id="KW-1185">Reference proteome</keyword>
<keyword evidence="7 15" id="KW-0418">Kinase</keyword>
<evidence type="ECO:0000256" key="12">
    <source>
        <dbReference type="SAM" id="Phobius"/>
    </source>
</evidence>
<keyword evidence="8" id="KW-0067">ATP-binding</keyword>
<evidence type="ECO:0000256" key="1">
    <source>
        <dbReference type="ARBA" id="ARBA00000085"/>
    </source>
</evidence>
<evidence type="ECO:0000256" key="8">
    <source>
        <dbReference type="ARBA" id="ARBA00022840"/>
    </source>
</evidence>
<dbReference type="PRINTS" id="PR00344">
    <property type="entry name" value="BCTRLSENSOR"/>
</dbReference>
<dbReference type="SMART" id="SM00388">
    <property type="entry name" value="HisKA"/>
    <property type="match status" value="1"/>
</dbReference>
<evidence type="ECO:0000259" key="14">
    <source>
        <dbReference type="PROSITE" id="PS50112"/>
    </source>
</evidence>
<comment type="catalytic activity">
    <reaction evidence="1">
        <text>ATP + protein L-histidine = ADP + protein N-phospho-L-histidine.</text>
        <dbReference type="EC" id="2.7.13.3"/>
    </reaction>
</comment>
<evidence type="ECO:0000259" key="13">
    <source>
        <dbReference type="PROSITE" id="PS50109"/>
    </source>
</evidence>
<dbReference type="EC" id="2.7.13.3" evidence="3"/>
<dbReference type="Gene3D" id="1.10.287.130">
    <property type="match status" value="1"/>
</dbReference>
<evidence type="ECO:0000313" key="16">
    <source>
        <dbReference type="Proteomes" id="UP000631694"/>
    </source>
</evidence>
<evidence type="ECO:0000256" key="10">
    <source>
        <dbReference type="ARBA" id="ARBA00023136"/>
    </source>
</evidence>
<dbReference type="FunFam" id="3.30.565.10:FF:000006">
    <property type="entry name" value="Sensor histidine kinase WalK"/>
    <property type="match status" value="1"/>
</dbReference>